<feature type="domain" description="PIN" evidence="1">
    <location>
        <begin position="3"/>
        <end position="113"/>
    </location>
</feature>
<dbReference type="EMBL" id="JAENIL010000003">
    <property type="protein sequence ID" value="MBK1875672.1"/>
    <property type="molecule type" value="Genomic_DNA"/>
</dbReference>
<accession>A0A934RRQ5</accession>
<dbReference type="PANTHER" id="PTHR34610">
    <property type="entry name" value="SSL7007 PROTEIN"/>
    <property type="match status" value="1"/>
</dbReference>
<dbReference type="Pfam" id="PF13470">
    <property type="entry name" value="PIN_3"/>
    <property type="match status" value="1"/>
</dbReference>
<dbReference type="RefSeq" id="WP_200353891.1">
    <property type="nucleotide sequence ID" value="NZ_JAENIL010000003.1"/>
</dbReference>
<gene>
    <name evidence="2" type="ORF">JIN87_02270</name>
</gene>
<name>A0A934RRQ5_9BACT</name>
<proteinExistence type="predicted"/>
<dbReference type="Proteomes" id="UP000617628">
    <property type="component" value="Unassembled WGS sequence"/>
</dbReference>
<dbReference type="InterPro" id="IPR002716">
    <property type="entry name" value="PIN_dom"/>
</dbReference>
<dbReference type="PANTHER" id="PTHR34610:SF3">
    <property type="entry name" value="SSL7007 PROTEIN"/>
    <property type="match status" value="1"/>
</dbReference>
<dbReference type="SUPFAM" id="SSF88723">
    <property type="entry name" value="PIN domain-like"/>
    <property type="match status" value="1"/>
</dbReference>
<reference evidence="2" key="1">
    <citation type="submission" date="2021-01" db="EMBL/GenBank/DDBJ databases">
        <title>Modified the classification status of verrucomicrobia.</title>
        <authorList>
            <person name="Feng X."/>
        </authorList>
    </citation>
    <scope>NUCLEOTIDE SEQUENCE</scope>
    <source>
        <strain evidence="2">KCTC 13126</strain>
    </source>
</reference>
<sequence>MLVVLDSNVLYAGLYSSKGASYLVLQDIADLVLSVGLSVGLYEEYSDVLRRPPLSDDFTNEEAEAILDFICSRATLLDVFFLWRPVLKDPKDDLVLEAAVAFGADAILTHNTKDFSGCEKFGIKVLSPGEYLKEKEKR</sequence>
<dbReference type="AlphaFoldDB" id="A0A934RRQ5"/>
<evidence type="ECO:0000313" key="3">
    <source>
        <dbReference type="Proteomes" id="UP000617628"/>
    </source>
</evidence>
<protein>
    <submittedName>
        <fullName evidence="2">Toxin-antitoxin system toxin component, PIN family</fullName>
    </submittedName>
</protein>
<dbReference type="NCBIfam" id="TIGR00305">
    <property type="entry name" value="putative toxin-antitoxin system toxin component, PIN family"/>
    <property type="match status" value="1"/>
</dbReference>
<comment type="caution">
    <text evidence="2">The sequence shown here is derived from an EMBL/GenBank/DDBJ whole genome shotgun (WGS) entry which is preliminary data.</text>
</comment>
<evidence type="ECO:0000313" key="2">
    <source>
        <dbReference type="EMBL" id="MBK1875672.1"/>
    </source>
</evidence>
<evidence type="ECO:0000259" key="1">
    <source>
        <dbReference type="Pfam" id="PF13470"/>
    </source>
</evidence>
<keyword evidence="3" id="KW-1185">Reference proteome</keyword>
<organism evidence="2 3">
    <name type="scientific">Pelagicoccus mobilis</name>
    <dbReference type="NCBI Taxonomy" id="415221"/>
    <lineage>
        <taxon>Bacteria</taxon>
        <taxon>Pseudomonadati</taxon>
        <taxon>Verrucomicrobiota</taxon>
        <taxon>Opitutia</taxon>
        <taxon>Puniceicoccales</taxon>
        <taxon>Pelagicoccaceae</taxon>
        <taxon>Pelagicoccus</taxon>
    </lineage>
</organism>
<dbReference type="InterPro" id="IPR002850">
    <property type="entry name" value="PIN_toxin-like"/>
</dbReference>
<dbReference type="InterPro" id="IPR029060">
    <property type="entry name" value="PIN-like_dom_sf"/>
</dbReference>